<dbReference type="NCBIfam" id="TIGR00591">
    <property type="entry name" value="phr2"/>
    <property type="match status" value="1"/>
</dbReference>
<comment type="cofactor">
    <cofactor evidence="2">
        <name>FAD</name>
        <dbReference type="ChEBI" id="CHEBI:57692"/>
    </cofactor>
</comment>
<dbReference type="FunFam" id="1.10.579.10:FF:000002">
    <property type="entry name" value="Deoxyribodipyrimidine photolyase"/>
    <property type="match status" value="1"/>
</dbReference>
<dbReference type="PANTHER" id="PTHR10211">
    <property type="entry name" value="DEOXYRIBODIPYRIMIDINE PHOTOLYASE"/>
    <property type="match status" value="1"/>
</dbReference>
<dbReference type="Proteomes" id="UP000245125">
    <property type="component" value="Unassembled WGS sequence"/>
</dbReference>
<dbReference type="InterPro" id="IPR052219">
    <property type="entry name" value="Photolyase_Class-2"/>
</dbReference>
<proteinExistence type="inferred from homology"/>
<evidence type="ECO:0000256" key="5">
    <source>
        <dbReference type="ARBA" id="ARBA00014046"/>
    </source>
</evidence>
<dbReference type="EC" id="4.1.99.3" evidence="4"/>
<keyword evidence="10" id="KW-0234">DNA repair</keyword>
<dbReference type="PROSITE" id="PS51645">
    <property type="entry name" value="PHR_CRY_ALPHA_BETA"/>
    <property type="match status" value="1"/>
</dbReference>
<evidence type="ECO:0000256" key="11">
    <source>
        <dbReference type="ARBA" id="ARBA00023239"/>
    </source>
</evidence>
<dbReference type="InterPro" id="IPR036155">
    <property type="entry name" value="Crypto/Photolyase_N_sf"/>
</dbReference>
<dbReference type="FunFam" id="3.40.50.620:FF:000110">
    <property type="entry name" value="Deoxyribodipyrimidine photolyase"/>
    <property type="match status" value="1"/>
</dbReference>
<dbReference type="GO" id="GO:0000719">
    <property type="term" value="P:photoreactive repair"/>
    <property type="evidence" value="ECO:0007669"/>
    <property type="project" value="TreeGrafter"/>
</dbReference>
<dbReference type="Pfam" id="PF00875">
    <property type="entry name" value="DNA_photolyase"/>
    <property type="match status" value="1"/>
</dbReference>
<evidence type="ECO:0000256" key="2">
    <source>
        <dbReference type="ARBA" id="ARBA00001974"/>
    </source>
</evidence>
<dbReference type="AlphaFoldDB" id="A0A2U3QHS8"/>
<gene>
    <name evidence="15" type="primary">phr</name>
    <name evidence="15" type="ORF">NBG4_380003</name>
</gene>
<dbReference type="Gene3D" id="3.40.50.620">
    <property type="entry name" value="HUPs"/>
    <property type="match status" value="1"/>
</dbReference>
<sequence>MEGIFLIMTLNEERLIQLNTAEVRQGPVVYWMIRDQRVKDNWAMLFAQEQAMRIKSPLVVVFCLVPSFLSAAERNYGFMLKGLAEVSRTLSSLGIAFELLEGAPRKVLPGYLKKLGAGSLVTDFDPLRIKRQWKEEVSKSIVIPFYEADAHNIVPCRRASLKQEFGAYTIRPKILKALPEFLTPFPRMRKHPFPFRGRTASPDRIKELQERIAGRTSDEVGGLKSGEDASIQHLRNFLRRRFDNYSQDRNNPCRNGQSGLSPYLHFGQLSAQRVALEVADSAAPKLSRDAFLEELIIRRELSDNFCFYNPNYDSFDGFPAWARKTLHEHRGDKRQYHYSLKQFEQATTHDDLWNAAQSEMVITGKMHGYMRMYWAKKILEWTGSPEEALQNAIYLNDKYSLDGRDPNGYAGIAWSVGGVHDRAWGERPIFGKIRYMSYNGCKSKFNVKAYIEKVNRL</sequence>
<protein>
    <recommendedName>
        <fullName evidence="5">Deoxyribodipyrimidine photo-lyase</fullName>
        <ecNumber evidence="4">4.1.99.3</ecNumber>
    </recommendedName>
    <alternativeName>
        <fullName evidence="12">DNA photolyase</fullName>
    </alternativeName>
</protein>
<dbReference type="GO" id="GO:0009650">
    <property type="term" value="P:UV protection"/>
    <property type="evidence" value="ECO:0007669"/>
    <property type="project" value="UniProtKB-ARBA"/>
</dbReference>
<keyword evidence="7" id="KW-0227">DNA damage</keyword>
<keyword evidence="6" id="KW-0285">Flavoprotein</keyword>
<reference evidence="16" key="1">
    <citation type="submission" date="2018-03" db="EMBL/GenBank/DDBJ databases">
        <authorList>
            <person name="Zecchin S."/>
        </authorList>
    </citation>
    <scope>NUCLEOTIDE SEQUENCE [LARGE SCALE GENOMIC DNA]</scope>
</reference>
<dbReference type="SUPFAM" id="SSF52425">
    <property type="entry name" value="Cryptochrome/photolyase, N-terminal domain"/>
    <property type="match status" value="1"/>
</dbReference>
<evidence type="ECO:0000256" key="13">
    <source>
        <dbReference type="ARBA" id="ARBA00033999"/>
    </source>
</evidence>
<comment type="catalytic activity">
    <reaction evidence="13">
        <text>cyclobutadipyrimidine (in DNA) = 2 pyrimidine residues (in DNA).</text>
        <dbReference type="EC" id="4.1.99.3"/>
    </reaction>
</comment>
<name>A0A2U3QHS8_9BACT</name>
<evidence type="ECO:0000259" key="14">
    <source>
        <dbReference type="PROSITE" id="PS51645"/>
    </source>
</evidence>
<dbReference type="InterPro" id="IPR032673">
    <property type="entry name" value="DNA_photolyase_2_CS"/>
</dbReference>
<accession>A0A2U3QHS8</accession>
<keyword evidence="11 15" id="KW-0456">Lyase</keyword>
<keyword evidence="16" id="KW-1185">Reference proteome</keyword>
<dbReference type="Gene3D" id="1.25.40.80">
    <property type="match status" value="1"/>
</dbReference>
<dbReference type="InterPro" id="IPR006050">
    <property type="entry name" value="DNA_photolyase_N"/>
</dbReference>
<dbReference type="FunFam" id="1.25.40.80:FF:000004">
    <property type="entry name" value="Deoxyribodipyrimidine photolyase"/>
    <property type="match status" value="1"/>
</dbReference>
<comment type="similarity">
    <text evidence="3">Belongs to the DNA photolyase class-2 family.</text>
</comment>
<dbReference type="Gene3D" id="1.10.579.10">
    <property type="entry name" value="DNA Cyclobutane Dipyrimidine Photolyase, subunit A, domain 3"/>
    <property type="match status" value="1"/>
</dbReference>
<keyword evidence="8" id="KW-0274">FAD</keyword>
<evidence type="ECO:0000313" key="15">
    <source>
        <dbReference type="EMBL" id="SPQ00915.1"/>
    </source>
</evidence>
<evidence type="ECO:0000256" key="10">
    <source>
        <dbReference type="ARBA" id="ARBA00023204"/>
    </source>
</evidence>
<evidence type="ECO:0000256" key="9">
    <source>
        <dbReference type="ARBA" id="ARBA00023125"/>
    </source>
</evidence>
<evidence type="ECO:0000256" key="3">
    <source>
        <dbReference type="ARBA" id="ARBA00006409"/>
    </source>
</evidence>
<comment type="cofactor">
    <cofactor evidence="1">
        <name>(6R)-5,10-methylene-5,6,7,8-tetrahydrofolate</name>
        <dbReference type="ChEBI" id="CHEBI:15636"/>
    </cofactor>
</comment>
<dbReference type="EMBL" id="OUUY01000084">
    <property type="protein sequence ID" value="SPQ00915.1"/>
    <property type="molecule type" value="Genomic_DNA"/>
</dbReference>
<evidence type="ECO:0000313" key="16">
    <source>
        <dbReference type="Proteomes" id="UP000245125"/>
    </source>
</evidence>
<evidence type="ECO:0000256" key="12">
    <source>
        <dbReference type="ARBA" id="ARBA00031671"/>
    </source>
</evidence>
<evidence type="ECO:0000256" key="8">
    <source>
        <dbReference type="ARBA" id="ARBA00022827"/>
    </source>
</evidence>
<evidence type="ECO:0000256" key="4">
    <source>
        <dbReference type="ARBA" id="ARBA00013149"/>
    </source>
</evidence>
<dbReference type="GO" id="GO:0003904">
    <property type="term" value="F:deoxyribodipyrimidine photo-lyase activity"/>
    <property type="evidence" value="ECO:0007669"/>
    <property type="project" value="UniProtKB-EC"/>
</dbReference>
<dbReference type="PANTHER" id="PTHR10211:SF0">
    <property type="entry name" value="DEOXYRIBODIPYRIMIDINE PHOTO-LYASE"/>
    <property type="match status" value="1"/>
</dbReference>
<keyword evidence="9" id="KW-0238">DNA-binding</keyword>
<dbReference type="GO" id="GO:0003677">
    <property type="term" value="F:DNA binding"/>
    <property type="evidence" value="ECO:0007669"/>
    <property type="project" value="UniProtKB-KW"/>
</dbReference>
<evidence type="ECO:0000256" key="7">
    <source>
        <dbReference type="ARBA" id="ARBA00022763"/>
    </source>
</evidence>
<dbReference type="InterPro" id="IPR008148">
    <property type="entry name" value="DNA_photolyase_2"/>
</dbReference>
<dbReference type="InterPro" id="IPR036134">
    <property type="entry name" value="Crypto/Photolyase_FAD-like_sf"/>
</dbReference>
<dbReference type="InterPro" id="IPR014729">
    <property type="entry name" value="Rossmann-like_a/b/a_fold"/>
</dbReference>
<evidence type="ECO:0000256" key="6">
    <source>
        <dbReference type="ARBA" id="ARBA00022630"/>
    </source>
</evidence>
<dbReference type="SUPFAM" id="SSF48173">
    <property type="entry name" value="Cryptochrome/photolyase FAD-binding domain"/>
    <property type="match status" value="1"/>
</dbReference>
<dbReference type="PROSITE" id="PS01083">
    <property type="entry name" value="DNA_PHOTOLYASES_2_1"/>
    <property type="match status" value="1"/>
</dbReference>
<feature type="domain" description="Photolyase/cryptochrome alpha/beta" evidence="14">
    <location>
        <begin position="26"/>
        <end position="156"/>
    </location>
</feature>
<organism evidence="15 16">
    <name type="scientific">Candidatus Sulfobium mesophilum</name>
    <dbReference type="NCBI Taxonomy" id="2016548"/>
    <lineage>
        <taxon>Bacteria</taxon>
        <taxon>Pseudomonadati</taxon>
        <taxon>Nitrospirota</taxon>
        <taxon>Nitrospiria</taxon>
        <taxon>Nitrospirales</taxon>
        <taxon>Nitrospiraceae</taxon>
        <taxon>Candidatus Sulfobium</taxon>
    </lineage>
</organism>
<evidence type="ECO:0000256" key="1">
    <source>
        <dbReference type="ARBA" id="ARBA00001932"/>
    </source>
</evidence>